<dbReference type="RefSeq" id="WP_253888056.1">
    <property type="nucleotide sequence ID" value="NZ_BAAAVB010000014.1"/>
</dbReference>
<sequence>MGRVGRVALIAVVAVVLAGVAVAVLLLDGRQVSGSAVPVSAAPLTSDQARGLGADLTSGDESRVRRAVAVSPEQPFDPGFVASLAAAPVELDAATFQVEPDGSAHVSARVGGARWTVWLVAVEGRWLISSTEAVQ</sequence>
<organism evidence="1 2">
    <name type="scientific">Actinokineospora diospyrosa</name>
    <dbReference type="NCBI Taxonomy" id="103728"/>
    <lineage>
        <taxon>Bacteria</taxon>
        <taxon>Bacillati</taxon>
        <taxon>Actinomycetota</taxon>
        <taxon>Actinomycetes</taxon>
        <taxon>Pseudonocardiales</taxon>
        <taxon>Pseudonocardiaceae</taxon>
        <taxon>Actinokineospora</taxon>
    </lineage>
</organism>
<comment type="caution">
    <text evidence="1">The sequence shown here is derived from an EMBL/GenBank/DDBJ whole genome shotgun (WGS) entry which is preliminary data.</text>
</comment>
<dbReference type="Proteomes" id="UP001205185">
    <property type="component" value="Unassembled WGS sequence"/>
</dbReference>
<evidence type="ECO:0000313" key="2">
    <source>
        <dbReference type="Proteomes" id="UP001205185"/>
    </source>
</evidence>
<evidence type="ECO:0000313" key="1">
    <source>
        <dbReference type="EMBL" id="MCP2271106.1"/>
    </source>
</evidence>
<evidence type="ECO:0008006" key="3">
    <source>
        <dbReference type="Google" id="ProtNLM"/>
    </source>
</evidence>
<name>A0ABT1IEN9_9PSEU</name>
<gene>
    <name evidence="1" type="ORF">LV75_003618</name>
</gene>
<protein>
    <recommendedName>
        <fullName evidence="3">Mce-associated membrane protein</fullName>
    </recommendedName>
</protein>
<reference evidence="1 2" key="1">
    <citation type="submission" date="2022-06" db="EMBL/GenBank/DDBJ databases">
        <title>Genomic Encyclopedia of Archaeal and Bacterial Type Strains, Phase II (KMG-II): from individual species to whole genera.</title>
        <authorList>
            <person name="Goeker M."/>
        </authorList>
    </citation>
    <scope>NUCLEOTIDE SEQUENCE [LARGE SCALE GENOMIC DNA]</scope>
    <source>
        <strain evidence="1 2">DSM 44255</strain>
    </source>
</reference>
<proteinExistence type="predicted"/>
<dbReference type="EMBL" id="JAMTCO010000008">
    <property type="protein sequence ID" value="MCP2271106.1"/>
    <property type="molecule type" value="Genomic_DNA"/>
</dbReference>
<keyword evidence="2" id="KW-1185">Reference proteome</keyword>
<accession>A0ABT1IEN9</accession>